<evidence type="ECO:0000313" key="3">
    <source>
        <dbReference type="Proteomes" id="UP000502641"/>
    </source>
</evidence>
<sequence length="47" mass="5499">MVDNRAAQGRWHAPRGEASMEIKKIVVREDQRSTTRRPAILEKRPTR</sequence>
<gene>
    <name evidence="2" type="ORF">HKX69_07915</name>
</gene>
<evidence type="ECO:0000313" key="2">
    <source>
        <dbReference type="EMBL" id="QJS09451.1"/>
    </source>
</evidence>
<keyword evidence="3" id="KW-1185">Reference proteome</keyword>
<dbReference type="Proteomes" id="UP000502641">
    <property type="component" value="Chromosome"/>
</dbReference>
<organism evidence="2 3">
    <name type="scientific">Streptomyces argyrophylli</name>
    <dbReference type="NCBI Taxonomy" id="2726118"/>
    <lineage>
        <taxon>Bacteria</taxon>
        <taxon>Bacillati</taxon>
        <taxon>Actinomycetota</taxon>
        <taxon>Actinomycetes</taxon>
        <taxon>Kitasatosporales</taxon>
        <taxon>Streptomycetaceae</taxon>
        <taxon>Streptomyces</taxon>
    </lineage>
</organism>
<accession>A0A6M4PEU1</accession>
<reference evidence="2 3" key="1">
    <citation type="submission" date="2020-05" db="EMBL/GenBank/DDBJ databases">
        <authorList>
            <person name="Li K."/>
        </authorList>
    </citation>
    <scope>NUCLEOTIDE SEQUENCE [LARGE SCALE GENOMIC DNA]</scope>
    <source>
        <strain evidence="3">jing01</strain>
    </source>
</reference>
<name>A0A6M4PEU1_9ACTN</name>
<evidence type="ECO:0000256" key="1">
    <source>
        <dbReference type="SAM" id="MobiDB-lite"/>
    </source>
</evidence>
<feature type="region of interest" description="Disordered" evidence="1">
    <location>
        <begin position="28"/>
        <end position="47"/>
    </location>
</feature>
<dbReference type="AlphaFoldDB" id="A0A6M4PEU1"/>
<proteinExistence type="predicted"/>
<dbReference type="KEGG" id="sarg:HKX69_07915"/>
<protein>
    <submittedName>
        <fullName evidence="2">Uncharacterized protein</fullName>
    </submittedName>
</protein>
<dbReference type="EMBL" id="CP053189">
    <property type="protein sequence ID" value="QJS09451.1"/>
    <property type="molecule type" value="Genomic_DNA"/>
</dbReference>
<dbReference type="RefSeq" id="WP_171151971.1">
    <property type="nucleotide sequence ID" value="NZ_CP053189.1"/>
</dbReference>